<dbReference type="AlphaFoldDB" id="A0A323UTK9"/>
<dbReference type="Proteomes" id="UP000248259">
    <property type="component" value="Unassembled WGS sequence"/>
</dbReference>
<proteinExistence type="predicted"/>
<dbReference type="EMBL" id="QKOE01000028">
    <property type="protein sequence ID" value="PZA14546.1"/>
    <property type="molecule type" value="Genomic_DNA"/>
</dbReference>
<keyword evidence="2" id="KW-1185">Reference proteome</keyword>
<gene>
    <name evidence="1" type="ORF">DNK49_21405</name>
</gene>
<name>A0A323UTK9_9RHOO</name>
<organism evidence="1 2">
    <name type="scientific">Parazoarcus communis SWub3 = DSM 12120</name>
    <dbReference type="NCBI Taxonomy" id="1121029"/>
    <lineage>
        <taxon>Bacteria</taxon>
        <taxon>Pseudomonadati</taxon>
        <taxon>Pseudomonadota</taxon>
        <taxon>Betaproteobacteria</taxon>
        <taxon>Rhodocyclales</taxon>
        <taxon>Zoogloeaceae</taxon>
        <taxon>Parazoarcus</taxon>
    </lineage>
</organism>
<protein>
    <submittedName>
        <fullName evidence="1">Uncharacterized protein</fullName>
    </submittedName>
</protein>
<evidence type="ECO:0000313" key="1">
    <source>
        <dbReference type="EMBL" id="PZA14546.1"/>
    </source>
</evidence>
<sequence>MGYFNHLMARGCQECERLRTSFQTSWLPSPWSGADQTSADGRAERLEQTPPFAGVGSTLMELRLPLPQGLDAGFETDSARRAFDGVGCVDDQPTHSVIGNEVHQAFFLYQGGGSASQHIHPHGRLDVAEEQFESPRVWWRL</sequence>
<evidence type="ECO:0000313" key="2">
    <source>
        <dbReference type="Proteomes" id="UP000248259"/>
    </source>
</evidence>
<reference evidence="1 2" key="1">
    <citation type="submission" date="2018-06" db="EMBL/GenBank/DDBJ databases">
        <title>Azoarcus communis strain SWub3 genome.</title>
        <authorList>
            <person name="Zorraquino Salvo V."/>
            <person name="Toubiana D."/>
            <person name="Blumwald E."/>
        </authorList>
    </citation>
    <scope>NUCLEOTIDE SEQUENCE [LARGE SCALE GENOMIC DNA]</scope>
    <source>
        <strain evidence="1 2">SWub3</strain>
    </source>
</reference>
<comment type="caution">
    <text evidence="1">The sequence shown here is derived from an EMBL/GenBank/DDBJ whole genome shotgun (WGS) entry which is preliminary data.</text>
</comment>
<accession>A0A323UTK9</accession>